<name>A0A9P4IAE6_9PEZI</name>
<reference evidence="2" key="1">
    <citation type="journal article" date="2020" name="Stud. Mycol.">
        <title>101 Dothideomycetes genomes: a test case for predicting lifestyles and emergence of pathogens.</title>
        <authorList>
            <person name="Haridas S."/>
            <person name="Albert R."/>
            <person name="Binder M."/>
            <person name="Bloem J."/>
            <person name="Labutti K."/>
            <person name="Salamov A."/>
            <person name="Andreopoulos B."/>
            <person name="Baker S."/>
            <person name="Barry K."/>
            <person name="Bills G."/>
            <person name="Bluhm B."/>
            <person name="Cannon C."/>
            <person name="Castanera R."/>
            <person name="Culley D."/>
            <person name="Daum C."/>
            <person name="Ezra D."/>
            <person name="Gonzalez J."/>
            <person name="Henrissat B."/>
            <person name="Kuo A."/>
            <person name="Liang C."/>
            <person name="Lipzen A."/>
            <person name="Lutzoni F."/>
            <person name="Magnuson J."/>
            <person name="Mondo S."/>
            <person name="Nolan M."/>
            <person name="Ohm R."/>
            <person name="Pangilinan J."/>
            <person name="Park H.-J."/>
            <person name="Ramirez L."/>
            <person name="Alfaro M."/>
            <person name="Sun H."/>
            <person name="Tritt A."/>
            <person name="Yoshinaga Y."/>
            <person name="Zwiers L.-H."/>
            <person name="Turgeon B."/>
            <person name="Goodwin S."/>
            <person name="Spatafora J."/>
            <person name="Crous P."/>
            <person name="Grigoriev I."/>
        </authorList>
    </citation>
    <scope>NUCLEOTIDE SEQUENCE</scope>
    <source>
        <strain evidence="2">CBS 133067</strain>
    </source>
</reference>
<gene>
    <name evidence="2" type="ORF">NA57DRAFT_57127</name>
</gene>
<feature type="compositionally biased region" description="Basic and acidic residues" evidence="1">
    <location>
        <begin position="14"/>
        <end position="29"/>
    </location>
</feature>
<evidence type="ECO:0000313" key="2">
    <source>
        <dbReference type="EMBL" id="KAF2097955.1"/>
    </source>
</evidence>
<feature type="region of interest" description="Disordered" evidence="1">
    <location>
        <begin position="105"/>
        <end position="135"/>
    </location>
</feature>
<dbReference type="Proteomes" id="UP000799772">
    <property type="component" value="Unassembled WGS sequence"/>
</dbReference>
<dbReference type="AlphaFoldDB" id="A0A9P4IAE6"/>
<comment type="caution">
    <text evidence="2">The sequence shown here is derived from an EMBL/GenBank/DDBJ whole genome shotgun (WGS) entry which is preliminary data.</text>
</comment>
<proteinExistence type="predicted"/>
<protein>
    <submittedName>
        <fullName evidence="2">Uncharacterized protein</fullName>
    </submittedName>
</protein>
<evidence type="ECO:0000313" key="3">
    <source>
        <dbReference type="Proteomes" id="UP000799772"/>
    </source>
</evidence>
<evidence type="ECO:0000256" key="1">
    <source>
        <dbReference type="SAM" id="MobiDB-lite"/>
    </source>
</evidence>
<feature type="region of interest" description="Disordered" evidence="1">
    <location>
        <begin position="1"/>
        <end position="29"/>
    </location>
</feature>
<dbReference type="EMBL" id="ML978127">
    <property type="protein sequence ID" value="KAF2097955.1"/>
    <property type="molecule type" value="Genomic_DNA"/>
</dbReference>
<keyword evidence="3" id="KW-1185">Reference proteome</keyword>
<accession>A0A9P4IAE6</accession>
<organism evidence="2 3">
    <name type="scientific">Rhizodiscina lignyota</name>
    <dbReference type="NCBI Taxonomy" id="1504668"/>
    <lineage>
        <taxon>Eukaryota</taxon>
        <taxon>Fungi</taxon>
        <taxon>Dikarya</taxon>
        <taxon>Ascomycota</taxon>
        <taxon>Pezizomycotina</taxon>
        <taxon>Dothideomycetes</taxon>
        <taxon>Pleosporomycetidae</taxon>
        <taxon>Aulographales</taxon>
        <taxon>Rhizodiscinaceae</taxon>
        <taxon>Rhizodiscina</taxon>
    </lineage>
</organism>
<sequence length="237" mass="26007">MAQVPSAEVSHYTRSRDPISKGKPECHSECNDLSCDDSLYCDTSAEEIVLQAEQDQLAYIDAQCARSLKDAYPELKQHANGLERDPQVEPFQIVPLLDEAFERGANERRSKDGGSSAGGNEELSQEVEESEKEPIQGMWQHTIIRGRSSAPDDGQGNAGTPTMDHAGNGCVLDASVGLPSSSHPAAAKMCPKCRGQQHECHCWCPEVQSEACHSGEESHRKSYPKVPDYLPEQVDLW</sequence>